<proteinExistence type="predicted"/>
<evidence type="ECO:0000313" key="2">
    <source>
        <dbReference type="Proteomes" id="UP000069030"/>
    </source>
</evidence>
<protein>
    <recommendedName>
        <fullName evidence="3">Conjugal transfer protein TraB</fullName>
    </recommendedName>
</protein>
<reference evidence="1 2" key="1">
    <citation type="journal article" date="2016" name="J. Zhejiang Univ. Sci. B">
        <title>Antibiotic resistance mechanisms of Myroides sp.</title>
        <authorList>
            <person name="Hu S."/>
            <person name="Yuan S."/>
            <person name="Qu H."/>
            <person name="Jiang T."/>
            <person name="Zhou Y."/>
            <person name="Wang M."/>
            <person name="Ming D."/>
        </authorList>
    </citation>
    <scope>NUCLEOTIDE SEQUENCE [LARGE SCALE GENOMIC DNA]</scope>
    <source>
        <strain evidence="1 2">PR63039</strain>
    </source>
</reference>
<evidence type="ECO:0008006" key="3">
    <source>
        <dbReference type="Google" id="ProtNLM"/>
    </source>
</evidence>
<dbReference type="Pfam" id="PF11888">
    <property type="entry name" value="DUF3408"/>
    <property type="match status" value="1"/>
</dbReference>
<dbReference type="Proteomes" id="UP000069030">
    <property type="component" value="Chromosome"/>
</dbReference>
<gene>
    <name evidence="1" type="ORF">AS202_16970</name>
</gene>
<name>A0AAI8C941_9FLAO</name>
<dbReference type="AlphaFoldDB" id="A0AAI8C941"/>
<dbReference type="InterPro" id="IPR021823">
    <property type="entry name" value="DUF3408"/>
</dbReference>
<sequence length="91" mass="10579">MMKNTKQKKKATLRIDQYKTEFLQSKGVKARDSKTAYISTEFHEKLSLIVFMMGGGKLTITDYLHNVLKYHFEDFGEELTAIYNAIDKPKL</sequence>
<dbReference type="KEGG" id="mod:AS202_16970"/>
<dbReference type="EMBL" id="CP013690">
    <property type="protein sequence ID" value="ALU28394.1"/>
    <property type="molecule type" value="Genomic_DNA"/>
</dbReference>
<accession>A0AAI8C941</accession>
<evidence type="ECO:0000313" key="1">
    <source>
        <dbReference type="EMBL" id="ALU28394.1"/>
    </source>
</evidence>
<organism evidence="1 2">
    <name type="scientific">Myroides odoratimimus</name>
    <dbReference type="NCBI Taxonomy" id="76832"/>
    <lineage>
        <taxon>Bacteria</taxon>
        <taxon>Pseudomonadati</taxon>
        <taxon>Bacteroidota</taxon>
        <taxon>Flavobacteriia</taxon>
        <taxon>Flavobacteriales</taxon>
        <taxon>Flavobacteriaceae</taxon>
        <taxon>Myroides</taxon>
    </lineage>
</organism>